<feature type="transmembrane region" description="Helical" evidence="13">
    <location>
        <begin position="138"/>
        <end position="158"/>
    </location>
</feature>
<organism evidence="15 16">
    <name type="scientific">Pacificimonas flava</name>
    <dbReference type="NCBI Taxonomy" id="1234595"/>
    <lineage>
        <taxon>Bacteria</taxon>
        <taxon>Pseudomonadati</taxon>
        <taxon>Pseudomonadota</taxon>
        <taxon>Alphaproteobacteria</taxon>
        <taxon>Sphingomonadales</taxon>
        <taxon>Sphingosinicellaceae</taxon>
        <taxon>Pacificimonas</taxon>
    </lineage>
</organism>
<dbReference type="InterPro" id="IPR050324">
    <property type="entry name" value="CDP-alcohol_PTase-I"/>
</dbReference>
<evidence type="ECO:0000256" key="2">
    <source>
        <dbReference type="ARBA" id="ARBA00010441"/>
    </source>
</evidence>
<evidence type="ECO:0000256" key="9">
    <source>
        <dbReference type="ARBA" id="ARBA00023209"/>
    </source>
</evidence>
<feature type="transmembrane region" description="Helical" evidence="13">
    <location>
        <begin position="170"/>
        <end position="190"/>
    </location>
</feature>
<feature type="transmembrane region" description="Helical" evidence="13">
    <location>
        <begin position="100"/>
        <end position="117"/>
    </location>
</feature>
<dbReference type="PANTHER" id="PTHR14269">
    <property type="entry name" value="CDP-DIACYLGLYCEROL--GLYCEROL-3-PHOSPHATE 3-PHOSPHATIDYLTRANSFERASE-RELATED"/>
    <property type="match status" value="1"/>
</dbReference>
<dbReference type="InterPro" id="IPR000462">
    <property type="entry name" value="CDP-OH_P_trans"/>
</dbReference>
<keyword evidence="9" id="KW-0594">Phospholipid biosynthesis</keyword>
<keyword evidence="16" id="KW-1185">Reference proteome</keyword>
<feature type="transmembrane region" description="Helical" evidence="13">
    <location>
        <begin position="226"/>
        <end position="244"/>
    </location>
</feature>
<keyword evidence="5 13" id="KW-0812">Transmembrane</keyword>
<keyword evidence="8 13" id="KW-0472">Membrane</keyword>
<evidence type="ECO:0000256" key="11">
    <source>
        <dbReference type="RuleBase" id="RU003750"/>
    </source>
</evidence>
<proteinExistence type="inferred from homology"/>
<dbReference type="PATRIC" id="fig|1234595.3.peg.2001"/>
<evidence type="ECO:0000256" key="5">
    <source>
        <dbReference type="ARBA" id="ARBA00022692"/>
    </source>
</evidence>
<evidence type="ECO:0000256" key="4">
    <source>
        <dbReference type="ARBA" id="ARBA00022679"/>
    </source>
</evidence>
<dbReference type="InterPro" id="IPR048254">
    <property type="entry name" value="CDP_ALCOHOL_P_TRANSF_CS"/>
</dbReference>
<evidence type="ECO:0000256" key="10">
    <source>
        <dbReference type="ARBA" id="ARBA00023264"/>
    </source>
</evidence>
<accession>M2U3S0</accession>
<comment type="caution">
    <text evidence="15">The sequence shown here is derived from an EMBL/GenBank/DDBJ whole genome shotgun (WGS) entry which is preliminary data.</text>
</comment>
<dbReference type="Gene3D" id="1.20.120.1760">
    <property type="match status" value="1"/>
</dbReference>
<evidence type="ECO:0000256" key="7">
    <source>
        <dbReference type="ARBA" id="ARBA00023098"/>
    </source>
</evidence>
<dbReference type="GO" id="GO:0016780">
    <property type="term" value="F:phosphotransferase activity, for other substituted phosphate groups"/>
    <property type="evidence" value="ECO:0007669"/>
    <property type="project" value="InterPro"/>
</dbReference>
<evidence type="ECO:0000256" key="13">
    <source>
        <dbReference type="SAM" id="Phobius"/>
    </source>
</evidence>
<dbReference type="EMBL" id="AMRV01000006">
    <property type="protein sequence ID" value="EMD82613.1"/>
    <property type="molecule type" value="Genomic_DNA"/>
</dbReference>
<keyword evidence="3" id="KW-0444">Lipid biosynthesis</keyword>
<sequence length="304" mass="32220">MLRVRRVLPIRALIPNAITVAALCSGLTAVKLAMEGNFNGAVLAIVLAGVLDAMDGRMARMLKGATRFGAELDSLSDNAAFGVAPALIIYFWALDDLPRFGWIIALAHAICAALRLARFNANLDVDDQPHKRHGFLTGIPAPVGAGLTLSPLFLYFWLEPKDYINEPLLGAGFTGLIVLTTALLMISNIPTYSWKLMSPRPSYRLAALLFVALFIGALLTEPFMTLSLTCIGYALTIPFSIAAYRRIRRREIAAVPATEGAQTGAGRGAAAAGEAGAGTQDAGSRQEGPSLLGPSSSPEEGTPR</sequence>
<gene>
    <name evidence="15" type="ORF">C725_2000</name>
</gene>
<dbReference type="AlphaFoldDB" id="M2U3S0"/>
<keyword evidence="4 11" id="KW-0808">Transferase</keyword>
<dbReference type="InterPro" id="IPR012616">
    <property type="entry name" value="CDP-OH_P_trans_C"/>
</dbReference>
<reference evidence="15 16" key="1">
    <citation type="journal article" date="2013" name="Genome Announc.">
        <title>Draft Genome Sequence of Strain JLT2015T, Belonging to the Family Sphingomonadaceae of the Alphaproteobacteria.</title>
        <authorList>
            <person name="Tang K."/>
            <person name="Liu K."/>
            <person name="Li S."/>
            <person name="Jiao N."/>
        </authorList>
    </citation>
    <scope>NUCLEOTIDE SEQUENCE [LARGE SCALE GENOMIC DNA]</scope>
    <source>
        <strain evidence="15 16">JLT2015</strain>
    </source>
</reference>
<dbReference type="PROSITE" id="PS00379">
    <property type="entry name" value="CDP_ALCOHOL_P_TRANSF"/>
    <property type="match status" value="1"/>
</dbReference>
<evidence type="ECO:0000313" key="16">
    <source>
        <dbReference type="Proteomes" id="UP000011717"/>
    </source>
</evidence>
<name>M2U3S0_9SPHN</name>
<feature type="domain" description="CDP-alcohol phosphatidyltransferase C-terminal" evidence="14">
    <location>
        <begin position="203"/>
        <end position="238"/>
    </location>
</feature>
<dbReference type="GO" id="GO:0008654">
    <property type="term" value="P:phospholipid biosynthetic process"/>
    <property type="evidence" value="ECO:0007669"/>
    <property type="project" value="UniProtKB-KW"/>
</dbReference>
<dbReference type="OrthoDB" id="9777147at2"/>
<evidence type="ECO:0000256" key="3">
    <source>
        <dbReference type="ARBA" id="ARBA00022516"/>
    </source>
</evidence>
<evidence type="ECO:0000256" key="1">
    <source>
        <dbReference type="ARBA" id="ARBA00004141"/>
    </source>
</evidence>
<keyword evidence="6 13" id="KW-1133">Transmembrane helix</keyword>
<dbReference type="Pfam" id="PF01066">
    <property type="entry name" value="CDP-OH_P_transf"/>
    <property type="match status" value="1"/>
</dbReference>
<comment type="subcellular location">
    <subcellularLocation>
        <location evidence="1">Membrane</location>
        <topology evidence="1">Multi-pass membrane protein</topology>
    </subcellularLocation>
</comment>
<dbReference type="RefSeq" id="WP_008602455.1">
    <property type="nucleotide sequence ID" value="NZ_AMRV01000006.1"/>
</dbReference>
<evidence type="ECO:0000256" key="8">
    <source>
        <dbReference type="ARBA" id="ARBA00023136"/>
    </source>
</evidence>
<dbReference type="GO" id="GO:0016020">
    <property type="term" value="C:membrane"/>
    <property type="evidence" value="ECO:0007669"/>
    <property type="project" value="UniProtKB-SubCell"/>
</dbReference>
<dbReference type="Proteomes" id="UP000011717">
    <property type="component" value="Unassembled WGS sequence"/>
</dbReference>
<feature type="transmembrane region" description="Helical" evidence="13">
    <location>
        <begin position="202"/>
        <end position="220"/>
    </location>
</feature>
<dbReference type="InterPro" id="IPR043130">
    <property type="entry name" value="CDP-OH_PTrfase_TM_dom"/>
</dbReference>
<feature type="transmembrane region" description="Helical" evidence="13">
    <location>
        <begin position="75"/>
        <end position="94"/>
    </location>
</feature>
<comment type="similarity">
    <text evidence="2 11">Belongs to the CDP-alcohol phosphatidyltransferase class-I family.</text>
</comment>
<protein>
    <submittedName>
        <fullName evidence="15">CDP-diacylglycerol--serine O-phosphatidyltransferase</fullName>
    </submittedName>
</protein>
<dbReference type="Pfam" id="PF08009">
    <property type="entry name" value="CDP-OH_P_tran_2"/>
    <property type="match status" value="1"/>
</dbReference>
<evidence type="ECO:0000259" key="14">
    <source>
        <dbReference type="Pfam" id="PF08009"/>
    </source>
</evidence>
<keyword evidence="7" id="KW-0443">Lipid metabolism</keyword>
<feature type="transmembrane region" description="Helical" evidence="13">
    <location>
        <begin position="36"/>
        <end position="54"/>
    </location>
</feature>
<evidence type="ECO:0000256" key="6">
    <source>
        <dbReference type="ARBA" id="ARBA00022989"/>
    </source>
</evidence>
<evidence type="ECO:0000313" key="15">
    <source>
        <dbReference type="EMBL" id="EMD82613.1"/>
    </source>
</evidence>
<feature type="transmembrane region" description="Helical" evidence="13">
    <location>
        <begin position="12"/>
        <end position="30"/>
    </location>
</feature>
<dbReference type="PANTHER" id="PTHR14269:SF61">
    <property type="entry name" value="CDP-DIACYLGLYCEROL--SERINE O-PHOSPHATIDYLTRANSFERASE"/>
    <property type="match status" value="1"/>
</dbReference>
<evidence type="ECO:0000256" key="12">
    <source>
        <dbReference type="SAM" id="MobiDB-lite"/>
    </source>
</evidence>
<keyword evidence="10" id="KW-1208">Phospholipid metabolism</keyword>
<feature type="region of interest" description="Disordered" evidence="12">
    <location>
        <begin position="258"/>
        <end position="304"/>
    </location>
</feature>